<dbReference type="PANTHER" id="PTHR12318">
    <property type="entry name" value="TESTOSTERONE-REGULATED PROTEIN RP2"/>
    <property type="match status" value="1"/>
</dbReference>
<dbReference type="InterPro" id="IPR015797">
    <property type="entry name" value="NUDIX_hydrolase-like_dom_sf"/>
</dbReference>
<protein>
    <recommendedName>
        <fullName evidence="9">Nudix hydrolase domain-containing protein</fullName>
    </recommendedName>
</protein>
<evidence type="ECO:0000256" key="6">
    <source>
        <dbReference type="ARBA" id="ARBA00023211"/>
    </source>
</evidence>
<gene>
    <name evidence="7" type="ORF">ECRASSUSDP1_LOCUS14801</name>
</gene>
<reference evidence="7" key="1">
    <citation type="submission" date="2023-07" db="EMBL/GenBank/DDBJ databases">
        <authorList>
            <consortium name="AG Swart"/>
            <person name="Singh M."/>
            <person name="Singh A."/>
            <person name="Seah K."/>
            <person name="Emmerich C."/>
        </authorList>
    </citation>
    <scope>NUCLEOTIDE SEQUENCE</scope>
    <source>
        <strain evidence="7">DP1</strain>
    </source>
</reference>
<dbReference type="Proteomes" id="UP001295684">
    <property type="component" value="Unassembled WGS sequence"/>
</dbReference>
<dbReference type="GO" id="GO:0005739">
    <property type="term" value="C:mitochondrion"/>
    <property type="evidence" value="ECO:0007669"/>
    <property type="project" value="TreeGrafter"/>
</dbReference>
<evidence type="ECO:0000256" key="3">
    <source>
        <dbReference type="ARBA" id="ARBA00022723"/>
    </source>
</evidence>
<dbReference type="GO" id="GO:0046872">
    <property type="term" value="F:metal ion binding"/>
    <property type="evidence" value="ECO:0007669"/>
    <property type="project" value="UniProtKB-KW"/>
</dbReference>
<dbReference type="Gene3D" id="3.90.79.10">
    <property type="entry name" value="Nucleoside Triphosphate Pyrophosphohydrolase"/>
    <property type="match status" value="1"/>
</dbReference>
<evidence type="ECO:0000256" key="5">
    <source>
        <dbReference type="ARBA" id="ARBA00022842"/>
    </source>
</evidence>
<sequence length="377" mass="44295">MFKNVYSKVPKSASVWLVKETSLKNGFDYTIGFFKRNQNTSFGGFWAQPGGIVDEQDHYDAWEEVYPKYTKSFGHFHDFTLRMCCLRELYEECSILPAYKNEDFSIITGEELEKSEYDTDQFHLFCKDREIYPAIDRLSAFKRISPPLSLTQKRVDTQMYFYFLSEDEEKHIKLNESELTAHKFVSPKEAFESLSMFPPQQICTINLSQFCSFSSLKEFASDSDKHLISYCEFRANLFQNNAKLITEGSKLKSLDDYYPLVFNKYDLLGDQTRKDEHGLRILTENENMKDCFTQVEIKAGDLETYADIFTKLKSNVIFVFPGDYFHTNESYPWKTHRYSRHRIYKGKGKDTRYEITQDVWDIFSKKPKDGLGFISSI</sequence>
<evidence type="ECO:0000313" key="7">
    <source>
        <dbReference type="EMBL" id="CAI2373455.1"/>
    </source>
</evidence>
<dbReference type="InterPro" id="IPR039121">
    <property type="entry name" value="NUDT19"/>
</dbReference>
<keyword evidence="4" id="KW-0378">Hydrolase</keyword>
<dbReference type="GO" id="GO:0016818">
    <property type="term" value="F:hydrolase activity, acting on acid anhydrides, in phosphorus-containing anhydrides"/>
    <property type="evidence" value="ECO:0007669"/>
    <property type="project" value="InterPro"/>
</dbReference>
<evidence type="ECO:0000313" key="8">
    <source>
        <dbReference type="Proteomes" id="UP001295684"/>
    </source>
</evidence>
<comment type="cofactor">
    <cofactor evidence="1">
        <name>Mn(2+)</name>
        <dbReference type="ChEBI" id="CHEBI:29035"/>
    </cofactor>
</comment>
<accession>A0AAD1XIN0</accession>
<comment type="caution">
    <text evidence="7">The sequence shown here is derived from an EMBL/GenBank/DDBJ whole genome shotgun (WGS) entry which is preliminary data.</text>
</comment>
<evidence type="ECO:0000256" key="1">
    <source>
        <dbReference type="ARBA" id="ARBA00001936"/>
    </source>
</evidence>
<dbReference type="SUPFAM" id="SSF55811">
    <property type="entry name" value="Nudix"/>
    <property type="match status" value="1"/>
</dbReference>
<keyword evidence="6" id="KW-0464">Manganese</keyword>
<dbReference type="AlphaFoldDB" id="A0AAD1XIN0"/>
<evidence type="ECO:0008006" key="9">
    <source>
        <dbReference type="Google" id="ProtNLM"/>
    </source>
</evidence>
<keyword evidence="8" id="KW-1185">Reference proteome</keyword>
<keyword evidence="3" id="KW-0479">Metal-binding</keyword>
<evidence type="ECO:0000256" key="2">
    <source>
        <dbReference type="ARBA" id="ARBA00001946"/>
    </source>
</evidence>
<name>A0AAD1XIN0_EUPCR</name>
<evidence type="ECO:0000256" key="4">
    <source>
        <dbReference type="ARBA" id="ARBA00022801"/>
    </source>
</evidence>
<proteinExistence type="predicted"/>
<dbReference type="PANTHER" id="PTHR12318:SF0">
    <property type="entry name" value="ACYL-COENZYME A DIPHOSPHATASE NUDT19"/>
    <property type="match status" value="1"/>
</dbReference>
<organism evidence="7 8">
    <name type="scientific">Euplotes crassus</name>
    <dbReference type="NCBI Taxonomy" id="5936"/>
    <lineage>
        <taxon>Eukaryota</taxon>
        <taxon>Sar</taxon>
        <taxon>Alveolata</taxon>
        <taxon>Ciliophora</taxon>
        <taxon>Intramacronucleata</taxon>
        <taxon>Spirotrichea</taxon>
        <taxon>Hypotrichia</taxon>
        <taxon>Euplotida</taxon>
        <taxon>Euplotidae</taxon>
        <taxon>Moneuplotes</taxon>
    </lineage>
</organism>
<dbReference type="EMBL" id="CAMPGE010014805">
    <property type="protein sequence ID" value="CAI2373455.1"/>
    <property type="molecule type" value="Genomic_DNA"/>
</dbReference>
<comment type="cofactor">
    <cofactor evidence="2">
        <name>Mg(2+)</name>
        <dbReference type="ChEBI" id="CHEBI:18420"/>
    </cofactor>
</comment>
<keyword evidence="5" id="KW-0460">Magnesium</keyword>